<evidence type="ECO:0000313" key="2">
    <source>
        <dbReference type="EMBL" id="KKN22950.1"/>
    </source>
</evidence>
<dbReference type="Pfam" id="PF04233">
    <property type="entry name" value="Phage_Mu_F"/>
    <property type="match status" value="1"/>
</dbReference>
<proteinExistence type="predicted"/>
<feature type="domain" description="Phage head morphogenesis" evidence="1">
    <location>
        <begin position="216"/>
        <end position="333"/>
    </location>
</feature>
<accession>A0A0F9NTZ1</accession>
<gene>
    <name evidence="2" type="ORF">LCGC14_0909930</name>
</gene>
<dbReference type="EMBL" id="LAZR01003016">
    <property type="protein sequence ID" value="KKN22950.1"/>
    <property type="molecule type" value="Genomic_DNA"/>
</dbReference>
<comment type="caution">
    <text evidence="2">The sequence shown here is derived from an EMBL/GenBank/DDBJ whole genome shotgun (WGS) entry which is preliminary data.</text>
</comment>
<name>A0A0F9NTZ1_9ZZZZ</name>
<sequence length="343" mass="37590">MRIQITLVLCVVVMLSLADAIVVNQGDSEHLMFRFHNTARRIADQFGPQTARAWARAVANVQDAIDEKALRAALAAKDLAQVDAAVSASRFGKALQALEDPFARTAGATGTASAETLEEAGFIMQFNATHPNVILFARDQAAALVVDVTADVREAIRTVVALGAQEGLTIVKQAQAIRQVVGLPPPWAEAPLRLGKELREGRAAAATGRRLSATTKQEIRRRISRGTVTEAFIERMQERYSKSLINRRGLNIARTESLRAANFGQQDSWVQAMRQKVLPRDSRRFWIVTPDEKLSETHARIPGMNPNGRSMTEPFQTTEGPFMFPPSRPNCRCGIGLGIGQGR</sequence>
<dbReference type="InterPro" id="IPR006528">
    <property type="entry name" value="Phage_head_morphogenesis_dom"/>
</dbReference>
<protein>
    <recommendedName>
        <fullName evidence="1">Phage head morphogenesis domain-containing protein</fullName>
    </recommendedName>
</protein>
<organism evidence="2">
    <name type="scientific">marine sediment metagenome</name>
    <dbReference type="NCBI Taxonomy" id="412755"/>
    <lineage>
        <taxon>unclassified sequences</taxon>
        <taxon>metagenomes</taxon>
        <taxon>ecological metagenomes</taxon>
    </lineage>
</organism>
<evidence type="ECO:0000259" key="1">
    <source>
        <dbReference type="Pfam" id="PF04233"/>
    </source>
</evidence>
<reference evidence="2" key="1">
    <citation type="journal article" date="2015" name="Nature">
        <title>Complex archaea that bridge the gap between prokaryotes and eukaryotes.</title>
        <authorList>
            <person name="Spang A."/>
            <person name="Saw J.H."/>
            <person name="Jorgensen S.L."/>
            <person name="Zaremba-Niedzwiedzka K."/>
            <person name="Martijn J."/>
            <person name="Lind A.E."/>
            <person name="van Eijk R."/>
            <person name="Schleper C."/>
            <person name="Guy L."/>
            <person name="Ettema T.J."/>
        </authorList>
    </citation>
    <scope>NUCLEOTIDE SEQUENCE</scope>
</reference>
<dbReference type="AlphaFoldDB" id="A0A0F9NTZ1"/>